<dbReference type="GO" id="GO:0006355">
    <property type="term" value="P:regulation of DNA-templated transcription"/>
    <property type="evidence" value="ECO:0007669"/>
    <property type="project" value="InterPro"/>
</dbReference>
<dbReference type="InterPro" id="IPR027417">
    <property type="entry name" value="P-loop_NTPase"/>
</dbReference>
<sequence length="461" mass="52565">MRRILIVEDAEEQLQWYESLVEGAFQYFLAKTPDEAKHLLDTEAIELLLTDIHLTQDSTLSSFEGFDIIQYAKENHPEVLVIAMSADPKITTYRRAHELGADHWLKKPVIELQELQIAIDAAKSNQYLKRLKRSNSLKPDTNYNHICEDGLVISDEVRRYVRGVAKSRTIPCVIYGETGTGKEEVAKLIHKRRTETEGTLPFMAVNCANLNSDMAASILFGHRKGAFTGAEKTTNGMIGEADRGILFLDEIHRLDEECQSRLLRVLNDGTYQRLGDTKTLHSSFQVIAASSKDLDDAVIDGEFLMDLRSRLTGVDIHLLALRDRPDDFDPLIKLFFARENIKVSEPEMDRIISRCKSYYWQGNIRQLFNVLKSFATMCILNEEPLEADKLPEYKTMLAPGQGAQKSREKNWQRPMKESLEELEKQILIKALASCKSKSEANQILKMNRSTFDSRLSKYGLD</sequence>
<name>A0A1Y6CXM0_9BACT</name>
<dbReference type="SMART" id="SM00448">
    <property type="entry name" value="REC"/>
    <property type="match status" value="1"/>
</dbReference>
<organism evidence="8 9">
    <name type="scientific">Pseudobacteriovorax antillogorgiicola</name>
    <dbReference type="NCBI Taxonomy" id="1513793"/>
    <lineage>
        <taxon>Bacteria</taxon>
        <taxon>Pseudomonadati</taxon>
        <taxon>Bdellovibrionota</taxon>
        <taxon>Oligoflexia</taxon>
        <taxon>Oligoflexales</taxon>
        <taxon>Pseudobacteriovoracaceae</taxon>
        <taxon>Pseudobacteriovorax</taxon>
    </lineage>
</organism>
<dbReference type="Gene3D" id="3.40.50.300">
    <property type="entry name" value="P-loop containing nucleotide triphosphate hydrolases"/>
    <property type="match status" value="1"/>
</dbReference>
<dbReference type="GO" id="GO:0000160">
    <property type="term" value="P:phosphorelay signal transduction system"/>
    <property type="evidence" value="ECO:0007669"/>
    <property type="project" value="InterPro"/>
</dbReference>
<evidence type="ECO:0000256" key="2">
    <source>
        <dbReference type="ARBA" id="ARBA00022840"/>
    </source>
</evidence>
<feature type="modified residue" description="4-aspartylphosphate" evidence="5">
    <location>
        <position position="51"/>
    </location>
</feature>
<dbReference type="Pfam" id="PF00158">
    <property type="entry name" value="Sigma54_activat"/>
    <property type="match status" value="1"/>
</dbReference>
<keyword evidence="4" id="KW-0804">Transcription</keyword>
<accession>A0A1Y6CXM0</accession>
<dbReference type="SUPFAM" id="SSF52540">
    <property type="entry name" value="P-loop containing nucleoside triphosphate hydrolases"/>
    <property type="match status" value="1"/>
</dbReference>
<feature type="domain" description="Sigma-54 factor interaction" evidence="6">
    <location>
        <begin position="156"/>
        <end position="376"/>
    </location>
</feature>
<dbReference type="AlphaFoldDB" id="A0A1Y6CXM0"/>
<dbReference type="InterPro" id="IPR009057">
    <property type="entry name" value="Homeodomain-like_sf"/>
</dbReference>
<dbReference type="PROSITE" id="PS50110">
    <property type="entry name" value="RESPONSE_REGULATORY"/>
    <property type="match status" value="1"/>
</dbReference>
<dbReference type="InterPro" id="IPR058031">
    <property type="entry name" value="AAA_lid_NorR"/>
</dbReference>
<evidence type="ECO:0000259" key="6">
    <source>
        <dbReference type="PROSITE" id="PS50045"/>
    </source>
</evidence>
<evidence type="ECO:0000256" key="1">
    <source>
        <dbReference type="ARBA" id="ARBA00022741"/>
    </source>
</evidence>
<evidence type="ECO:0000259" key="7">
    <source>
        <dbReference type="PROSITE" id="PS50110"/>
    </source>
</evidence>
<dbReference type="Proteomes" id="UP000192907">
    <property type="component" value="Unassembled WGS sequence"/>
</dbReference>
<dbReference type="EMBL" id="FWZT01000053">
    <property type="protein sequence ID" value="SMF84299.1"/>
    <property type="molecule type" value="Genomic_DNA"/>
</dbReference>
<dbReference type="STRING" id="1513793.SAMN06296036_1535"/>
<dbReference type="CDD" id="cd00156">
    <property type="entry name" value="REC"/>
    <property type="match status" value="1"/>
</dbReference>
<dbReference type="GO" id="GO:0005524">
    <property type="term" value="F:ATP binding"/>
    <property type="evidence" value="ECO:0007669"/>
    <property type="project" value="UniProtKB-KW"/>
</dbReference>
<dbReference type="SUPFAM" id="SSF46689">
    <property type="entry name" value="Homeodomain-like"/>
    <property type="match status" value="1"/>
</dbReference>
<dbReference type="Gene3D" id="3.40.50.2300">
    <property type="match status" value="1"/>
</dbReference>
<dbReference type="PROSITE" id="PS50045">
    <property type="entry name" value="SIGMA54_INTERACT_4"/>
    <property type="match status" value="1"/>
</dbReference>
<keyword evidence="1" id="KW-0547">Nucleotide-binding</keyword>
<dbReference type="InterPro" id="IPR002078">
    <property type="entry name" value="Sigma_54_int"/>
</dbReference>
<keyword evidence="3" id="KW-0805">Transcription regulation</keyword>
<feature type="domain" description="Response regulatory" evidence="7">
    <location>
        <begin position="3"/>
        <end position="122"/>
    </location>
</feature>
<proteinExistence type="predicted"/>
<keyword evidence="9" id="KW-1185">Reference proteome</keyword>
<dbReference type="InterPro" id="IPR001789">
    <property type="entry name" value="Sig_transdc_resp-reg_receiver"/>
</dbReference>
<gene>
    <name evidence="8" type="ORF">SAMN06296036_1535</name>
</gene>
<evidence type="ECO:0000256" key="5">
    <source>
        <dbReference type="PROSITE-ProRule" id="PRU00169"/>
    </source>
</evidence>
<dbReference type="PANTHER" id="PTHR32071">
    <property type="entry name" value="TRANSCRIPTIONAL REGULATORY PROTEIN"/>
    <property type="match status" value="1"/>
</dbReference>
<dbReference type="Gene3D" id="1.10.10.60">
    <property type="entry name" value="Homeodomain-like"/>
    <property type="match status" value="1"/>
</dbReference>
<dbReference type="InterPro" id="IPR011006">
    <property type="entry name" value="CheY-like_superfamily"/>
</dbReference>
<dbReference type="RefSeq" id="WP_132326460.1">
    <property type="nucleotide sequence ID" value="NZ_FWZT01000053.1"/>
</dbReference>
<dbReference type="SMART" id="SM00382">
    <property type="entry name" value="AAA"/>
    <property type="match status" value="1"/>
</dbReference>
<evidence type="ECO:0000313" key="8">
    <source>
        <dbReference type="EMBL" id="SMF84299.1"/>
    </source>
</evidence>
<protein>
    <submittedName>
        <fullName evidence="8">Two-component system, NtrC family, response regulator</fullName>
    </submittedName>
</protein>
<dbReference type="InterPro" id="IPR003593">
    <property type="entry name" value="AAA+_ATPase"/>
</dbReference>
<reference evidence="9" key="1">
    <citation type="submission" date="2017-04" db="EMBL/GenBank/DDBJ databases">
        <authorList>
            <person name="Varghese N."/>
            <person name="Submissions S."/>
        </authorList>
    </citation>
    <scope>NUCLEOTIDE SEQUENCE [LARGE SCALE GENOMIC DNA]</scope>
    <source>
        <strain evidence="9">RKEM611</strain>
    </source>
</reference>
<keyword evidence="2" id="KW-0067">ATP-binding</keyword>
<dbReference type="SUPFAM" id="SSF52172">
    <property type="entry name" value="CheY-like"/>
    <property type="match status" value="1"/>
</dbReference>
<dbReference type="GO" id="GO:0043565">
    <property type="term" value="F:sequence-specific DNA binding"/>
    <property type="evidence" value="ECO:0007669"/>
    <property type="project" value="InterPro"/>
</dbReference>
<dbReference type="InterPro" id="IPR002197">
    <property type="entry name" value="HTH_Fis"/>
</dbReference>
<dbReference type="Pfam" id="PF00072">
    <property type="entry name" value="Response_reg"/>
    <property type="match status" value="1"/>
</dbReference>
<keyword evidence="5" id="KW-0597">Phosphoprotein</keyword>
<dbReference type="Pfam" id="PF02954">
    <property type="entry name" value="HTH_8"/>
    <property type="match status" value="1"/>
</dbReference>
<dbReference type="OrthoDB" id="9154941at2"/>
<evidence type="ECO:0000256" key="3">
    <source>
        <dbReference type="ARBA" id="ARBA00023015"/>
    </source>
</evidence>
<dbReference type="Pfam" id="PF25601">
    <property type="entry name" value="AAA_lid_14"/>
    <property type="match status" value="1"/>
</dbReference>
<evidence type="ECO:0000256" key="4">
    <source>
        <dbReference type="ARBA" id="ARBA00023163"/>
    </source>
</evidence>
<evidence type="ECO:0000313" key="9">
    <source>
        <dbReference type="Proteomes" id="UP000192907"/>
    </source>
</evidence>
<dbReference type="Gene3D" id="1.10.8.60">
    <property type="match status" value="1"/>
</dbReference>
<dbReference type="CDD" id="cd00009">
    <property type="entry name" value="AAA"/>
    <property type="match status" value="1"/>
</dbReference>